<dbReference type="Pfam" id="PF01120">
    <property type="entry name" value="Alpha_L_fucos"/>
    <property type="match status" value="1"/>
</dbReference>
<dbReference type="PANTHER" id="PTHR10030">
    <property type="entry name" value="ALPHA-L-FUCOSIDASE"/>
    <property type="match status" value="1"/>
</dbReference>
<evidence type="ECO:0000259" key="6">
    <source>
        <dbReference type="Pfam" id="PF00754"/>
    </source>
</evidence>
<keyword evidence="3" id="KW-0732">Signal</keyword>
<evidence type="ECO:0000256" key="3">
    <source>
        <dbReference type="ARBA" id="ARBA00022729"/>
    </source>
</evidence>
<organism evidence="8 9">
    <name type="scientific">Streptomyces carpinensis</name>
    <dbReference type="NCBI Taxonomy" id="66369"/>
    <lineage>
        <taxon>Bacteria</taxon>
        <taxon>Bacillati</taxon>
        <taxon>Actinomycetota</taxon>
        <taxon>Actinomycetes</taxon>
        <taxon>Kitasatosporales</taxon>
        <taxon>Streptomycetaceae</taxon>
        <taxon>Streptomyces</taxon>
    </lineage>
</organism>
<dbReference type="EMBL" id="JBEPCU010000557">
    <property type="protein sequence ID" value="MER6980468.1"/>
    <property type="molecule type" value="Genomic_DNA"/>
</dbReference>
<evidence type="ECO:0000313" key="8">
    <source>
        <dbReference type="EMBL" id="MER6980468.1"/>
    </source>
</evidence>
<dbReference type="Gene3D" id="3.20.20.80">
    <property type="entry name" value="Glycosidases"/>
    <property type="match status" value="1"/>
</dbReference>
<dbReference type="Pfam" id="PF00754">
    <property type="entry name" value="F5_F8_type_C"/>
    <property type="match status" value="1"/>
</dbReference>
<dbReference type="Gene3D" id="2.60.120.260">
    <property type="entry name" value="Galactose-binding domain-like"/>
    <property type="match status" value="1"/>
</dbReference>
<feature type="non-terminal residue" evidence="8">
    <location>
        <position position="1"/>
    </location>
</feature>
<evidence type="ECO:0000256" key="5">
    <source>
        <dbReference type="ARBA" id="ARBA00023295"/>
    </source>
</evidence>
<dbReference type="SUPFAM" id="SSF51445">
    <property type="entry name" value="(Trans)glycosidases"/>
    <property type="match status" value="1"/>
</dbReference>
<dbReference type="Proteomes" id="UP001458415">
    <property type="component" value="Unassembled WGS sequence"/>
</dbReference>
<protein>
    <recommendedName>
        <fullName evidence="2">alpha-L-fucosidase</fullName>
        <ecNumber evidence="2">3.2.1.51</ecNumber>
    </recommendedName>
</protein>
<feature type="domain" description="F5/8 type C" evidence="6">
    <location>
        <begin position="119"/>
        <end position="213"/>
    </location>
</feature>
<gene>
    <name evidence="8" type="ORF">ABT317_26730</name>
</gene>
<dbReference type="InterPro" id="IPR000933">
    <property type="entry name" value="Glyco_hydro_29"/>
</dbReference>
<evidence type="ECO:0000313" key="9">
    <source>
        <dbReference type="Proteomes" id="UP001458415"/>
    </source>
</evidence>
<keyword evidence="5" id="KW-0326">Glycosidase</keyword>
<dbReference type="InterPro" id="IPR008979">
    <property type="entry name" value="Galactose-bd-like_sf"/>
</dbReference>
<comment type="caution">
    <text evidence="8">The sequence shown here is derived from an EMBL/GenBank/DDBJ whole genome shotgun (WGS) entry which is preliminary data.</text>
</comment>
<accession>A0ABV1W8F1</accession>
<sequence length="234" mass="25224">RCSRTNALRTASGQAADIGSDAVITGPGVKFLQWFPAEADVSIRPGWFWHPDEHPKTAQQLVDLYHSSVGRNAVLLLNVPPNTSGRVDDADVASLTGFGQAIDDLYRHNLLRGARPTRTAEALTDPHLSSSWSPAAGAGTATLELTLRKATAFDRIRLGEDITRGQHVQQFAVDAWTGTTWTTVATGTTIGYARILLLPAPVTADRIRVRVIQSRATPHLSTLGLYLKDPAGGR</sequence>
<evidence type="ECO:0000256" key="2">
    <source>
        <dbReference type="ARBA" id="ARBA00012662"/>
    </source>
</evidence>
<evidence type="ECO:0000256" key="1">
    <source>
        <dbReference type="ARBA" id="ARBA00007951"/>
    </source>
</evidence>
<evidence type="ECO:0000259" key="7">
    <source>
        <dbReference type="Pfam" id="PF01120"/>
    </source>
</evidence>
<feature type="domain" description="Glycoside hydrolase family 29 N-terminal" evidence="7">
    <location>
        <begin position="38"/>
        <end position="100"/>
    </location>
</feature>
<keyword evidence="9" id="KW-1185">Reference proteome</keyword>
<dbReference type="EC" id="3.2.1.51" evidence="2"/>
<dbReference type="InterPro" id="IPR000421">
    <property type="entry name" value="FA58C"/>
</dbReference>
<dbReference type="InterPro" id="IPR017853">
    <property type="entry name" value="GH"/>
</dbReference>
<proteinExistence type="inferred from homology"/>
<comment type="similarity">
    <text evidence="1">Belongs to the glycosyl hydrolase 29 family.</text>
</comment>
<dbReference type="PANTHER" id="PTHR10030:SF37">
    <property type="entry name" value="ALPHA-L-FUCOSIDASE-RELATED"/>
    <property type="match status" value="1"/>
</dbReference>
<keyword evidence="4" id="KW-0378">Hydrolase</keyword>
<name>A0ABV1W8F1_9ACTN</name>
<reference evidence="8 9" key="1">
    <citation type="submission" date="2024-06" db="EMBL/GenBank/DDBJ databases">
        <title>The Natural Products Discovery Center: Release of the First 8490 Sequenced Strains for Exploring Actinobacteria Biosynthetic Diversity.</title>
        <authorList>
            <person name="Kalkreuter E."/>
            <person name="Kautsar S.A."/>
            <person name="Yang D."/>
            <person name="Bader C.D."/>
            <person name="Teijaro C.N."/>
            <person name="Fluegel L."/>
            <person name="Davis C.M."/>
            <person name="Simpson J.R."/>
            <person name="Lauterbach L."/>
            <person name="Steele A.D."/>
            <person name="Gui C."/>
            <person name="Meng S."/>
            <person name="Li G."/>
            <person name="Viehrig K."/>
            <person name="Ye F."/>
            <person name="Su P."/>
            <person name="Kiefer A.F."/>
            <person name="Nichols A."/>
            <person name="Cepeda A.J."/>
            <person name="Yan W."/>
            <person name="Fan B."/>
            <person name="Jiang Y."/>
            <person name="Adhikari A."/>
            <person name="Zheng C.-J."/>
            <person name="Schuster L."/>
            <person name="Cowan T.M."/>
            <person name="Smanski M.J."/>
            <person name="Chevrette M.G."/>
            <person name="De Carvalho L.P.S."/>
            <person name="Shen B."/>
        </authorList>
    </citation>
    <scope>NUCLEOTIDE SEQUENCE [LARGE SCALE GENOMIC DNA]</scope>
    <source>
        <strain evidence="8 9">NPDC000634</strain>
    </source>
</reference>
<dbReference type="SUPFAM" id="SSF49785">
    <property type="entry name" value="Galactose-binding domain-like"/>
    <property type="match status" value="1"/>
</dbReference>
<dbReference type="InterPro" id="IPR057739">
    <property type="entry name" value="Glyco_hydro_29_N"/>
</dbReference>
<evidence type="ECO:0000256" key="4">
    <source>
        <dbReference type="ARBA" id="ARBA00022801"/>
    </source>
</evidence>